<feature type="compositionally biased region" description="Low complexity" evidence="8">
    <location>
        <begin position="612"/>
        <end position="622"/>
    </location>
</feature>
<comment type="caution">
    <text evidence="12">The sequence shown here is derived from an EMBL/GenBank/DDBJ whole genome shotgun (WGS) entry which is preliminary data.</text>
</comment>
<feature type="domain" description="Ig-like" evidence="11">
    <location>
        <begin position="435"/>
        <end position="530"/>
    </location>
</feature>
<keyword evidence="10" id="KW-0732">Signal</keyword>
<dbReference type="SMART" id="SM00408">
    <property type="entry name" value="IGc2"/>
    <property type="match status" value="4"/>
</dbReference>
<evidence type="ECO:0000256" key="9">
    <source>
        <dbReference type="SAM" id="Phobius"/>
    </source>
</evidence>
<keyword evidence="13" id="KW-1185">Reference proteome</keyword>
<evidence type="ECO:0000256" key="5">
    <source>
        <dbReference type="ARBA" id="ARBA00022989"/>
    </source>
</evidence>
<dbReference type="AlphaFoldDB" id="A0A8S4N0T3"/>
<evidence type="ECO:0000256" key="2">
    <source>
        <dbReference type="ARBA" id="ARBA00022692"/>
    </source>
</evidence>
<evidence type="ECO:0000313" key="13">
    <source>
        <dbReference type="Proteomes" id="UP000749559"/>
    </source>
</evidence>
<evidence type="ECO:0000256" key="1">
    <source>
        <dbReference type="ARBA" id="ARBA00004479"/>
    </source>
</evidence>
<name>A0A8S4N0T3_OWEFU</name>
<feature type="compositionally biased region" description="Basic and acidic residues" evidence="8">
    <location>
        <begin position="579"/>
        <end position="610"/>
    </location>
</feature>
<dbReference type="Pfam" id="PF13895">
    <property type="entry name" value="Ig_2"/>
    <property type="match status" value="1"/>
</dbReference>
<dbReference type="Proteomes" id="UP000749559">
    <property type="component" value="Unassembled WGS sequence"/>
</dbReference>
<dbReference type="Pfam" id="PF07679">
    <property type="entry name" value="I-set"/>
    <property type="match status" value="3"/>
</dbReference>
<feature type="transmembrane region" description="Helical" evidence="9">
    <location>
        <begin position="545"/>
        <end position="570"/>
    </location>
</feature>
<feature type="domain" description="Ig-like" evidence="11">
    <location>
        <begin position="342"/>
        <end position="431"/>
    </location>
</feature>
<gene>
    <name evidence="12" type="ORF">OFUS_LOCUS2215</name>
</gene>
<evidence type="ECO:0000259" key="11">
    <source>
        <dbReference type="PROSITE" id="PS50835"/>
    </source>
</evidence>
<organism evidence="12 13">
    <name type="scientific">Owenia fusiformis</name>
    <name type="common">Polychaete worm</name>
    <dbReference type="NCBI Taxonomy" id="6347"/>
    <lineage>
        <taxon>Eukaryota</taxon>
        <taxon>Metazoa</taxon>
        <taxon>Spiralia</taxon>
        <taxon>Lophotrochozoa</taxon>
        <taxon>Annelida</taxon>
        <taxon>Polychaeta</taxon>
        <taxon>Sedentaria</taxon>
        <taxon>Canalipalpata</taxon>
        <taxon>Sabellida</taxon>
        <taxon>Oweniida</taxon>
        <taxon>Oweniidae</taxon>
        <taxon>Owenia</taxon>
    </lineage>
</organism>
<dbReference type="PANTHER" id="PTHR44170">
    <property type="entry name" value="PROTEIN SIDEKICK"/>
    <property type="match status" value="1"/>
</dbReference>
<dbReference type="OrthoDB" id="6140148at2759"/>
<dbReference type="InterPro" id="IPR003599">
    <property type="entry name" value="Ig_sub"/>
</dbReference>
<feature type="domain" description="Ig-like" evidence="11">
    <location>
        <begin position="37"/>
        <end position="124"/>
    </location>
</feature>
<keyword evidence="4" id="KW-0130">Cell adhesion</keyword>
<comment type="subcellular location">
    <subcellularLocation>
        <location evidence="1">Membrane</location>
        <topology evidence="1">Single-pass type I membrane protein</topology>
    </subcellularLocation>
</comment>
<keyword evidence="3" id="KW-0677">Repeat</keyword>
<dbReference type="SUPFAM" id="SSF48726">
    <property type="entry name" value="Immunoglobulin"/>
    <property type="match status" value="5"/>
</dbReference>
<evidence type="ECO:0000256" key="3">
    <source>
        <dbReference type="ARBA" id="ARBA00022737"/>
    </source>
</evidence>
<dbReference type="GO" id="GO:0098609">
    <property type="term" value="P:cell-cell adhesion"/>
    <property type="evidence" value="ECO:0007669"/>
    <property type="project" value="TreeGrafter"/>
</dbReference>
<feature type="domain" description="Ig-like" evidence="11">
    <location>
        <begin position="246"/>
        <end position="335"/>
    </location>
</feature>
<feature type="domain" description="Ig-like" evidence="11">
    <location>
        <begin position="130"/>
        <end position="237"/>
    </location>
</feature>
<dbReference type="InterPro" id="IPR003598">
    <property type="entry name" value="Ig_sub2"/>
</dbReference>
<reference evidence="12" key="1">
    <citation type="submission" date="2022-03" db="EMBL/GenBank/DDBJ databases">
        <authorList>
            <person name="Martin C."/>
        </authorList>
    </citation>
    <scope>NUCLEOTIDE SEQUENCE</scope>
</reference>
<keyword evidence="7" id="KW-1015">Disulfide bond</keyword>
<keyword evidence="5 9" id="KW-1133">Transmembrane helix</keyword>
<proteinExistence type="predicted"/>
<dbReference type="InterPro" id="IPR036179">
    <property type="entry name" value="Ig-like_dom_sf"/>
</dbReference>
<keyword evidence="6 9" id="KW-0472">Membrane</keyword>
<evidence type="ECO:0000313" key="12">
    <source>
        <dbReference type="EMBL" id="CAH1774836.1"/>
    </source>
</evidence>
<sequence length="684" mass="75498">MGCNLCNTPVQFATLFLALLVLAQTQDTVDPSLRRPPSIEVQPTEKWGQKHIYTYSQNLQIELPCSASGTPKPEYIWKKDGVEIARLKDDGKYLVTQLRENNGRYQCFAENLYGTALSDSIELVVADIGPFSDDQTIRKTVKEGEPLKLHCNGLPASVPDPKITWAVSKERGDTSPITIQVDNRLSIDDEGALHFAYTTMSDNKFNDQMERGLYTCNAYNGFLLASYGGSFHELTVNINAAAVDTPAKMEWSTPSPVTALVTKELVIKCICIGKPSPSVSWERVGSRLPGAPRQLVRDSGRELVISPVQDDDEGEYRCRCTNGVNGGSAQERTIMVNVESAAQWVIQPLNKNATEAKAASFICRGSGEPVPTIQWLKNGQPIEAINDKRVTVSPDGTNLTIADLKKATDLMVVQCNISNIHGYAFGDAYLNVLEPTVFVLQPTNVQLDPETDVIFKCQAKTDPSLRITIDWLRDGELIVYKQDQIFKNDENSLVIMTSQMDDKGAKYADSTYTCQAQTAMGAEQANARLESIIGPGGVTGASTGFPWYIIVIVAVILLIIIIFLICCCCLRNNKGDSYPVDRNERKAGHDPEKEMADSGFHDYTRPEDQPGARSRASISSSIKYDSEEDEELDQYGDIDTGKFNEDGSFIGLYGQDKKKKKRRDDDNTYDNSVMLPPAPADTTV</sequence>
<dbReference type="PANTHER" id="PTHR44170:SF6">
    <property type="entry name" value="CONTACTIN"/>
    <property type="match status" value="1"/>
</dbReference>
<feature type="region of interest" description="Disordered" evidence="8">
    <location>
        <begin position="579"/>
        <end position="684"/>
    </location>
</feature>
<keyword evidence="2 9" id="KW-0812">Transmembrane</keyword>
<accession>A0A8S4N0T3</accession>
<evidence type="ECO:0000256" key="6">
    <source>
        <dbReference type="ARBA" id="ARBA00023136"/>
    </source>
</evidence>
<feature type="compositionally biased region" description="Acidic residues" evidence="8">
    <location>
        <begin position="626"/>
        <end position="636"/>
    </location>
</feature>
<evidence type="ECO:0000256" key="10">
    <source>
        <dbReference type="SAM" id="SignalP"/>
    </source>
</evidence>
<protein>
    <recommendedName>
        <fullName evidence="11">Ig-like domain-containing protein</fullName>
    </recommendedName>
</protein>
<feature type="chain" id="PRO_5035852014" description="Ig-like domain-containing protein" evidence="10">
    <location>
        <begin position="26"/>
        <end position="684"/>
    </location>
</feature>
<dbReference type="Gene3D" id="2.60.40.10">
    <property type="entry name" value="Immunoglobulins"/>
    <property type="match status" value="5"/>
</dbReference>
<dbReference type="EMBL" id="CAIIXF020000001">
    <property type="protein sequence ID" value="CAH1774836.1"/>
    <property type="molecule type" value="Genomic_DNA"/>
</dbReference>
<dbReference type="InterPro" id="IPR013098">
    <property type="entry name" value="Ig_I-set"/>
</dbReference>
<feature type="signal peptide" evidence="10">
    <location>
        <begin position="1"/>
        <end position="25"/>
    </location>
</feature>
<dbReference type="InterPro" id="IPR013783">
    <property type="entry name" value="Ig-like_fold"/>
</dbReference>
<evidence type="ECO:0000256" key="7">
    <source>
        <dbReference type="ARBA" id="ARBA00023157"/>
    </source>
</evidence>
<dbReference type="PROSITE" id="PS50835">
    <property type="entry name" value="IG_LIKE"/>
    <property type="match status" value="5"/>
</dbReference>
<evidence type="ECO:0000256" key="4">
    <source>
        <dbReference type="ARBA" id="ARBA00022889"/>
    </source>
</evidence>
<dbReference type="InterPro" id="IPR007110">
    <property type="entry name" value="Ig-like_dom"/>
</dbReference>
<dbReference type="InterPro" id="IPR026966">
    <property type="entry name" value="Neurofascin/L1/NrCAM_C"/>
</dbReference>
<evidence type="ECO:0000256" key="8">
    <source>
        <dbReference type="SAM" id="MobiDB-lite"/>
    </source>
</evidence>
<dbReference type="SMART" id="SM00409">
    <property type="entry name" value="IG"/>
    <property type="match status" value="5"/>
</dbReference>
<dbReference type="Pfam" id="PF13882">
    <property type="entry name" value="Bravo_FIGEY"/>
    <property type="match status" value="1"/>
</dbReference>
<dbReference type="GO" id="GO:0016020">
    <property type="term" value="C:membrane"/>
    <property type="evidence" value="ECO:0007669"/>
    <property type="project" value="UniProtKB-SubCell"/>
</dbReference>